<dbReference type="GO" id="GO:0001228">
    <property type="term" value="F:DNA-binding transcription activator activity, RNA polymerase II-specific"/>
    <property type="evidence" value="ECO:0007669"/>
    <property type="project" value="InterPro"/>
</dbReference>
<evidence type="ECO:0000256" key="3">
    <source>
        <dbReference type="ARBA" id="ARBA00023125"/>
    </source>
</evidence>
<dbReference type="CDD" id="cd22907">
    <property type="entry name" value="HFD_NFYB"/>
    <property type="match status" value="1"/>
</dbReference>
<evidence type="ECO:0000259" key="6">
    <source>
        <dbReference type="Pfam" id="PF00808"/>
    </source>
</evidence>
<sequence>MAHQMHHLQPIAPLHTQDPSGVLPPTPADAAAISEAEVGEYREQDRFLPIANVARLMKAAVPPSAKIAKDAKECVQECVSEFISFITSEAAERCLSEKRKTIGGEDLLYAMTSLGFENYAHALTIHLAKLRQHGTSGPPPPRIEHHIEPRMDVE</sequence>
<dbReference type="InterPro" id="IPR003958">
    <property type="entry name" value="CBFA_NFYB_domain"/>
</dbReference>
<dbReference type="EMBL" id="JACAZE010000013">
    <property type="protein sequence ID" value="KAF7300689.1"/>
    <property type="molecule type" value="Genomic_DNA"/>
</dbReference>
<evidence type="ECO:0000256" key="4">
    <source>
        <dbReference type="ARBA" id="ARBA00023163"/>
    </source>
</evidence>
<comment type="similarity">
    <text evidence="1">Belongs to the NFYB/HAP3 subunit family.</text>
</comment>
<dbReference type="OrthoDB" id="386949at2759"/>
<dbReference type="InterPro" id="IPR027113">
    <property type="entry name" value="Transc_fact_NFYB/HAP3"/>
</dbReference>
<reference evidence="7" key="1">
    <citation type="submission" date="2020-05" db="EMBL/GenBank/DDBJ databases">
        <title>Mycena genomes resolve the evolution of fungal bioluminescence.</title>
        <authorList>
            <person name="Tsai I.J."/>
        </authorList>
    </citation>
    <scope>NUCLEOTIDE SEQUENCE</scope>
    <source>
        <strain evidence="7">110903Hualien_Pintung</strain>
    </source>
</reference>
<proteinExistence type="inferred from homology"/>
<dbReference type="GO" id="GO:0000978">
    <property type="term" value="F:RNA polymerase II cis-regulatory region sequence-specific DNA binding"/>
    <property type="evidence" value="ECO:0007669"/>
    <property type="project" value="TreeGrafter"/>
</dbReference>
<dbReference type="GO" id="GO:0046982">
    <property type="term" value="F:protein heterodimerization activity"/>
    <property type="evidence" value="ECO:0007669"/>
    <property type="project" value="InterPro"/>
</dbReference>
<dbReference type="PANTHER" id="PTHR11064:SF9">
    <property type="entry name" value="NUCLEAR TRANSCRIPTION FACTOR Y SUBUNIT BETA"/>
    <property type="match status" value="1"/>
</dbReference>
<evidence type="ECO:0000313" key="8">
    <source>
        <dbReference type="Proteomes" id="UP000613580"/>
    </source>
</evidence>
<dbReference type="PRINTS" id="PR00615">
    <property type="entry name" value="CCAATSUBUNTA"/>
</dbReference>
<dbReference type="Proteomes" id="UP000613580">
    <property type="component" value="Unassembled WGS sequence"/>
</dbReference>
<dbReference type="InterPro" id="IPR009072">
    <property type="entry name" value="Histone-fold"/>
</dbReference>
<evidence type="ECO:0000256" key="1">
    <source>
        <dbReference type="ARBA" id="ARBA00009053"/>
    </source>
</evidence>
<organism evidence="7 8">
    <name type="scientific">Mycena chlorophos</name>
    <name type="common">Agaric fungus</name>
    <name type="synonym">Agaricus chlorophos</name>
    <dbReference type="NCBI Taxonomy" id="658473"/>
    <lineage>
        <taxon>Eukaryota</taxon>
        <taxon>Fungi</taxon>
        <taxon>Dikarya</taxon>
        <taxon>Basidiomycota</taxon>
        <taxon>Agaricomycotina</taxon>
        <taxon>Agaricomycetes</taxon>
        <taxon>Agaricomycetidae</taxon>
        <taxon>Agaricales</taxon>
        <taxon>Marasmiineae</taxon>
        <taxon>Mycenaceae</taxon>
        <taxon>Mycena</taxon>
    </lineage>
</organism>
<dbReference type="Pfam" id="PF00808">
    <property type="entry name" value="CBFD_NFYB_HMF"/>
    <property type="match status" value="1"/>
</dbReference>
<feature type="domain" description="Transcription factor CBF/NF-Y/archaeal histone" evidence="6">
    <location>
        <begin position="47"/>
        <end position="111"/>
    </location>
</feature>
<keyword evidence="3" id="KW-0238">DNA-binding</keyword>
<keyword evidence="8" id="KW-1185">Reference proteome</keyword>
<evidence type="ECO:0000313" key="7">
    <source>
        <dbReference type="EMBL" id="KAF7300689.1"/>
    </source>
</evidence>
<dbReference type="GO" id="GO:0016602">
    <property type="term" value="C:CCAAT-binding factor complex"/>
    <property type="evidence" value="ECO:0007669"/>
    <property type="project" value="InterPro"/>
</dbReference>
<dbReference type="Gene3D" id="1.10.20.10">
    <property type="entry name" value="Histone, subunit A"/>
    <property type="match status" value="1"/>
</dbReference>
<feature type="compositionally biased region" description="Basic and acidic residues" evidence="5">
    <location>
        <begin position="142"/>
        <end position="154"/>
    </location>
</feature>
<dbReference type="FunFam" id="1.10.20.10:FF:000099">
    <property type="entry name" value="nuclear transcription factor Y subunit beta"/>
    <property type="match status" value="1"/>
</dbReference>
<gene>
    <name evidence="7" type="ORF">HMN09_00954600</name>
</gene>
<feature type="region of interest" description="Disordered" evidence="5">
    <location>
        <begin position="132"/>
        <end position="154"/>
    </location>
</feature>
<protein>
    <submittedName>
        <fullName evidence="7">Nuclear transcription factor Y subunit B-1</fullName>
    </submittedName>
</protein>
<keyword evidence="2" id="KW-0805">Transcription regulation</keyword>
<feature type="region of interest" description="Disordered" evidence="5">
    <location>
        <begin position="1"/>
        <end position="27"/>
    </location>
</feature>
<name>A0A8H6W073_MYCCL</name>
<evidence type="ECO:0000256" key="5">
    <source>
        <dbReference type="SAM" id="MobiDB-lite"/>
    </source>
</evidence>
<dbReference type="SUPFAM" id="SSF47113">
    <property type="entry name" value="Histone-fold"/>
    <property type="match status" value="1"/>
</dbReference>
<comment type="caution">
    <text evidence="7">The sequence shown here is derived from an EMBL/GenBank/DDBJ whole genome shotgun (WGS) entry which is preliminary data.</text>
</comment>
<dbReference type="AlphaFoldDB" id="A0A8H6W073"/>
<dbReference type="PANTHER" id="PTHR11064">
    <property type="entry name" value="CCAAT-BINDING TRANSCRIPTION FACTOR-RELATED"/>
    <property type="match status" value="1"/>
</dbReference>
<keyword evidence="4" id="KW-0804">Transcription</keyword>
<evidence type="ECO:0000256" key="2">
    <source>
        <dbReference type="ARBA" id="ARBA00023015"/>
    </source>
</evidence>
<accession>A0A8H6W073</accession>